<feature type="compositionally biased region" description="Basic and acidic residues" evidence="6">
    <location>
        <begin position="1372"/>
        <end position="1397"/>
    </location>
</feature>
<evidence type="ECO:0000256" key="5">
    <source>
        <dbReference type="ARBA" id="ARBA00023027"/>
    </source>
</evidence>
<dbReference type="PROSITE" id="PS51450">
    <property type="entry name" value="LRR"/>
    <property type="match status" value="1"/>
</dbReference>
<sequence>MSSRASVEETCAKKFLSHLLKELESKGIRPFIDNDIERGKPIGPELKKAIRESRVAIVLLSRNYASSSWCLDELVEIMKCREREQQTVITIFYGVDPSDVRNQTGAFGEAFNKTCVGRTEGVKEAWKKALNAVASIAGYHSLNWANEAKMIDKIAGDVMKVLVFTPSKDFDDFVGMEKRIAEIKYLLSLQSDDDVKIIGIAGPTGIGKTSTARALYNRLSLDFEFSTFIEDIRGGNEMPSLGGSDYYKCQLAYQKELLSRIFDQKDIKVDHLGVAKQKLGDKKVLIVLDEMDCLFKLEAVANKPDWFGPGSIIIITTEDRNLLKAQDIKCIYHMKLPNQVEAIQILCQYAFGQKSLDYGPETRTASTLHNQFSLDIRGSIEMSSFPGSEAFEIFCQYALDQKSLDYGPETRTASALRNQLSLDSGGSIEMSSLPGSDYYKFQLNYLYDFYKLAREVTELAGCLPLGLRVLGSYLRGKSRDEWENALPRLRSSLDKGIESVLMFGYNGLSDDKDRALFLYMACFFVGFEVDRVKRCLEDCGLQVDHGLFNLEQKSLIYTEDGYVNMHTLLQQLGRDIVKKESLKDPGKRQFMWDTKEISDVLGDEDTGTGKILGIKLDTFTSSWKEDIQISKSAFQEMKNLLFLILDSDNVISEGLSCLPNKLRLIEWRRCPLTFLPSKFSCKFLVELTMTETKLEKLWDEIKPLQRLKRMVLSNSWYLKEIPDLSNATSLEELDLHGCESLLELTSTIGNATKLKRCKLSDCFLLKELPSSMGRLINLQELDLTSTGLKELEKLSSCSRLNILDLSWTLIWEVPSSIRSNWSCFNKLDMSGCINLEEFPNVPDSIEELVLSKTSIEEIPPWIENLSHLRKLIMYGCKNLKKISPNISKLENLEFLGLGKKDEREHDTSDFGKLKHVSEAVIEWEGPGPKRSWTLISDFKVHYILPRCLPTTKKALSLCLGSYGLKTTPDCIRRLSGPIKLDVRDCTLLEALGPLPNSLLCIDAEYRYHLKSIDSSFQSSNSFLNFAGCVSLNQNAKELIYTSDCKYALLPGKEVPAHFPHQAASGSLTINLTPRPLPSSLRFKACILLSKFRDDILLMGGVSCHVMGKHNGFTVQYGSNQHHMPCKYKGYADHLYIFEDSFCLNQDCPEAEDATLSELVFEFICHGKSWKVKGCGVRLLVPDDVDVYNSDGVVDEDDSDDDGESTLVLVEEVPAHFTYQATSHSLTINQTPQPLPPSLRFKACILLSRRIINYLEDVSWRLGYLFDDDYVEDEKLLMRVSCWFRSKQNGLTVQYGSYMRDIPYLYGSDDFLYTFEDYICLDQDLPEAAEEATFSKLVFEFKVFYKKWEVKACGVQLLEDDEVGEGDNDGVQEDIKVDVDKNQEGEKSRRGDDGETRSTKRVRFSLP</sequence>
<dbReference type="PROSITE" id="PS50104">
    <property type="entry name" value="TIR"/>
    <property type="match status" value="1"/>
</dbReference>
<feature type="compositionally biased region" description="Acidic residues" evidence="6">
    <location>
        <begin position="1362"/>
        <end position="1371"/>
    </location>
</feature>
<dbReference type="InterPro" id="IPR000157">
    <property type="entry name" value="TIR_dom"/>
</dbReference>
<dbReference type="SUPFAM" id="SSF52058">
    <property type="entry name" value="L domain-like"/>
    <property type="match status" value="1"/>
</dbReference>
<dbReference type="Pfam" id="PF01582">
    <property type="entry name" value="TIR"/>
    <property type="match status" value="1"/>
</dbReference>
<dbReference type="Pfam" id="PF23282">
    <property type="entry name" value="WHD_ROQ1"/>
    <property type="match status" value="1"/>
</dbReference>
<dbReference type="GO" id="GO:0006952">
    <property type="term" value="P:defense response"/>
    <property type="evidence" value="ECO:0007669"/>
    <property type="project" value="UniProtKB-KW"/>
</dbReference>
<dbReference type="FunFam" id="3.40.50.300:FF:001002">
    <property type="entry name" value="Disease resistance protein (TIR-NBS-LRR class)"/>
    <property type="match status" value="1"/>
</dbReference>
<dbReference type="Pfam" id="PF20160">
    <property type="entry name" value="C-JID"/>
    <property type="match status" value="2"/>
</dbReference>
<evidence type="ECO:0000313" key="8">
    <source>
        <dbReference type="EnsemblPlants" id="Bo00758s050.1"/>
    </source>
</evidence>
<dbReference type="HOGENOM" id="CLU_001561_0_1_1"/>
<dbReference type="SUPFAM" id="SSF52540">
    <property type="entry name" value="P-loop containing nucleoside triphosphate hydrolases"/>
    <property type="match status" value="2"/>
</dbReference>
<dbReference type="GO" id="GO:0016787">
    <property type="term" value="F:hydrolase activity"/>
    <property type="evidence" value="ECO:0007669"/>
    <property type="project" value="UniProtKB-KW"/>
</dbReference>
<keyword evidence="3" id="KW-0378">Hydrolase</keyword>
<protein>
    <recommendedName>
        <fullName evidence="7">TIR domain-containing protein</fullName>
    </recommendedName>
</protein>
<dbReference type="InterPro" id="IPR045344">
    <property type="entry name" value="C-JID"/>
</dbReference>
<dbReference type="eggNOG" id="ENOG502SEUY">
    <property type="taxonomic scope" value="Eukaryota"/>
</dbReference>
<accession>A0A0D2ZQW8</accession>
<dbReference type="InterPro" id="IPR027417">
    <property type="entry name" value="P-loop_NTPase"/>
</dbReference>
<dbReference type="GO" id="GO:0007165">
    <property type="term" value="P:signal transduction"/>
    <property type="evidence" value="ECO:0007669"/>
    <property type="project" value="InterPro"/>
</dbReference>
<dbReference type="Gene3D" id="3.80.10.10">
    <property type="entry name" value="Ribonuclease Inhibitor"/>
    <property type="match status" value="2"/>
</dbReference>
<dbReference type="EnsemblPlants" id="Bo00758s050.1">
    <property type="protein sequence ID" value="Bo00758s050.1"/>
    <property type="gene ID" value="Bo00758s050"/>
</dbReference>
<dbReference type="Proteomes" id="UP000032141">
    <property type="component" value="Unassembled WGS sequence"/>
</dbReference>
<dbReference type="InterPro" id="IPR044974">
    <property type="entry name" value="Disease_R_plants"/>
</dbReference>
<evidence type="ECO:0000313" key="9">
    <source>
        <dbReference type="Proteomes" id="UP000032141"/>
    </source>
</evidence>
<dbReference type="SMART" id="SM00255">
    <property type="entry name" value="TIR"/>
    <property type="match status" value="1"/>
</dbReference>
<dbReference type="InterPro" id="IPR042197">
    <property type="entry name" value="Apaf_helical"/>
</dbReference>
<dbReference type="PRINTS" id="PR00364">
    <property type="entry name" value="DISEASERSIST"/>
</dbReference>
<dbReference type="Gene3D" id="3.40.50.10140">
    <property type="entry name" value="Toll/interleukin-1 receptor homology (TIR) domain"/>
    <property type="match status" value="1"/>
</dbReference>
<dbReference type="InterPro" id="IPR058192">
    <property type="entry name" value="WHD_ROQ1-like"/>
</dbReference>
<dbReference type="SMART" id="SM00382">
    <property type="entry name" value="AAA"/>
    <property type="match status" value="1"/>
</dbReference>
<proteinExistence type="predicted"/>
<evidence type="ECO:0000256" key="2">
    <source>
        <dbReference type="ARBA" id="ARBA00022737"/>
    </source>
</evidence>
<dbReference type="STRING" id="109376.A0A0D2ZQW8"/>
<keyword evidence="1" id="KW-0433">Leucine-rich repeat</keyword>
<dbReference type="FunFam" id="3.40.50.10140:FF:000007">
    <property type="entry name" value="Disease resistance protein (TIR-NBS-LRR class)"/>
    <property type="match status" value="1"/>
</dbReference>
<evidence type="ECO:0000256" key="6">
    <source>
        <dbReference type="SAM" id="MobiDB-lite"/>
    </source>
</evidence>
<keyword evidence="4" id="KW-0611">Plant defense</keyword>
<evidence type="ECO:0000256" key="4">
    <source>
        <dbReference type="ARBA" id="ARBA00022821"/>
    </source>
</evidence>
<keyword evidence="5" id="KW-0520">NAD</keyword>
<reference evidence="8" key="1">
    <citation type="journal article" date="2014" name="Genome Biol.">
        <title>Transcriptome and methylome profiling reveals relics of genome dominance in the mesopolyploid Brassica oleracea.</title>
        <authorList>
            <person name="Parkin I.A."/>
            <person name="Koh C."/>
            <person name="Tang H."/>
            <person name="Robinson S.J."/>
            <person name="Kagale S."/>
            <person name="Clarke W.E."/>
            <person name="Town C.D."/>
            <person name="Nixon J."/>
            <person name="Krishnakumar V."/>
            <person name="Bidwell S.L."/>
            <person name="Denoeud F."/>
            <person name="Belcram H."/>
            <person name="Links M.G."/>
            <person name="Just J."/>
            <person name="Clarke C."/>
            <person name="Bender T."/>
            <person name="Huebert T."/>
            <person name="Mason A.S."/>
            <person name="Pires J.C."/>
            <person name="Barker G."/>
            <person name="Moore J."/>
            <person name="Walley P.G."/>
            <person name="Manoli S."/>
            <person name="Batley J."/>
            <person name="Edwards D."/>
            <person name="Nelson M.N."/>
            <person name="Wang X."/>
            <person name="Paterson A.H."/>
            <person name="King G."/>
            <person name="Bancroft I."/>
            <person name="Chalhoub B."/>
            <person name="Sharpe A.G."/>
        </authorList>
    </citation>
    <scope>NUCLEOTIDE SEQUENCE [LARGE SCALE GENOMIC DNA]</scope>
    <source>
        <strain evidence="8">cv. TO1000</strain>
    </source>
</reference>
<dbReference type="InterPro" id="IPR032675">
    <property type="entry name" value="LRR_dom_sf"/>
</dbReference>
<reference evidence="8" key="2">
    <citation type="submission" date="2015-06" db="UniProtKB">
        <authorList>
            <consortium name="EnsemblPlants"/>
        </authorList>
    </citation>
    <scope>IDENTIFICATION</scope>
</reference>
<dbReference type="Gene3D" id="1.10.8.430">
    <property type="entry name" value="Helical domain of apoptotic protease-activating factors"/>
    <property type="match status" value="1"/>
</dbReference>
<dbReference type="InterPro" id="IPR001611">
    <property type="entry name" value="Leu-rich_rpt"/>
</dbReference>
<evidence type="ECO:0000256" key="1">
    <source>
        <dbReference type="ARBA" id="ARBA00022614"/>
    </source>
</evidence>
<dbReference type="InterPro" id="IPR003593">
    <property type="entry name" value="AAA+_ATPase"/>
</dbReference>
<keyword evidence="9" id="KW-1185">Reference proteome</keyword>
<dbReference type="PANTHER" id="PTHR11017:SF440">
    <property type="entry name" value="RING-TYPE E3 UBIQUITIN TRANSFERASE"/>
    <property type="match status" value="1"/>
</dbReference>
<dbReference type="SUPFAM" id="SSF52200">
    <property type="entry name" value="Toll/Interleukin receptor TIR domain"/>
    <property type="match status" value="1"/>
</dbReference>
<organism evidence="8 9">
    <name type="scientific">Brassica oleracea var. oleracea</name>
    <dbReference type="NCBI Taxonomy" id="109376"/>
    <lineage>
        <taxon>Eukaryota</taxon>
        <taxon>Viridiplantae</taxon>
        <taxon>Streptophyta</taxon>
        <taxon>Embryophyta</taxon>
        <taxon>Tracheophyta</taxon>
        <taxon>Spermatophyta</taxon>
        <taxon>Magnoliopsida</taxon>
        <taxon>eudicotyledons</taxon>
        <taxon>Gunneridae</taxon>
        <taxon>Pentapetalae</taxon>
        <taxon>rosids</taxon>
        <taxon>malvids</taxon>
        <taxon>Brassicales</taxon>
        <taxon>Brassicaceae</taxon>
        <taxon>Brassiceae</taxon>
        <taxon>Brassica</taxon>
    </lineage>
</organism>
<dbReference type="PANTHER" id="PTHR11017">
    <property type="entry name" value="LEUCINE-RICH REPEAT-CONTAINING PROTEIN"/>
    <property type="match status" value="1"/>
</dbReference>
<dbReference type="Gene3D" id="3.40.50.300">
    <property type="entry name" value="P-loop containing nucleotide triphosphate hydrolases"/>
    <property type="match status" value="1"/>
</dbReference>
<dbReference type="InterPro" id="IPR035897">
    <property type="entry name" value="Toll_tir_struct_dom_sf"/>
</dbReference>
<dbReference type="Gramene" id="Bo00758s050.1">
    <property type="protein sequence ID" value="Bo00758s050.1"/>
    <property type="gene ID" value="Bo00758s050"/>
</dbReference>
<feature type="domain" description="TIR" evidence="7">
    <location>
        <begin position="1"/>
        <end position="162"/>
    </location>
</feature>
<evidence type="ECO:0000259" key="7">
    <source>
        <dbReference type="PROSITE" id="PS50104"/>
    </source>
</evidence>
<name>A0A0D2ZQW8_BRAOL</name>
<evidence type="ECO:0000256" key="3">
    <source>
        <dbReference type="ARBA" id="ARBA00022801"/>
    </source>
</evidence>
<keyword evidence="2" id="KW-0677">Repeat</keyword>
<feature type="region of interest" description="Disordered" evidence="6">
    <location>
        <begin position="1362"/>
        <end position="1406"/>
    </location>
</feature>